<comment type="similarity">
    <text evidence="3">Belongs to the MNN1/MNT family.</text>
</comment>
<evidence type="ECO:0000256" key="3">
    <source>
        <dbReference type="ARBA" id="ARBA00009105"/>
    </source>
</evidence>
<evidence type="ECO:0000256" key="6">
    <source>
        <dbReference type="ARBA" id="ARBA00022692"/>
    </source>
</evidence>
<dbReference type="UniPathway" id="UPA00378"/>
<evidence type="ECO:0008006" key="15">
    <source>
        <dbReference type="Google" id="ProtNLM"/>
    </source>
</evidence>
<evidence type="ECO:0000256" key="7">
    <source>
        <dbReference type="ARBA" id="ARBA00022968"/>
    </source>
</evidence>
<dbReference type="GO" id="GO:0000139">
    <property type="term" value="C:Golgi membrane"/>
    <property type="evidence" value="ECO:0007669"/>
    <property type="project" value="UniProtKB-SubCell"/>
</dbReference>
<dbReference type="GeneID" id="30993792"/>
<dbReference type="GO" id="GO:0046354">
    <property type="term" value="P:mannan biosynthetic process"/>
    <property type="evidence" value="ECO:0007669"/>
    <property type="project" value="UniProtKB-ARBA"/>
</dbReference>
<dbReference type="Proteomes" id="UP000095085">
    <property type="component" value="Unassembled WGS sequence"/>
</dbReference>
<evidence type="ECO:0000256" key="12">
    <source>
        <dbReference type="SAM" id="Phobius"/>
    </source>
</evidence>
<dbReference type="Pfam" id="PF11051">
    <property type="entry name" value="Mannosyl_trans3"/>
    <property type="match status" value="1"/>
</dbReference>
<dbReference type="PANTHER" id="PTHR31392">
    <property type="entry name" value="ALPHA-1,3-MANNOSYLTRANSFERASE MNN1-RELATED"/>
    <property type="match status" value="1"/>
</dbReference>
<dbReference type="STRING" id="984485.A0A1E4RP34"/>
<feature type="transmembrane region" description="Helical" evidence="12">
    <location>
        <begin position="12"/>
        <end position="29"/>
    </location>
</feature>
<dbReference type="Gene3D" id="3.90.550.10">
    <property type="entry name" value="Spore Coat Polysaccharide Biosynthesis Protein SpsA, Chain A"/>
    <property type="match status" value="1"/>
</dbReference>
<sequence length="778" mass="91025">MISVLNRKRIIYAFLIIWILSVNIWIYYYKQEASITSFEDKLNDDSNVFDTPKQSGEEVKSEEIINNLLVQLYQIQFGVKDLKKVKSHSTNYDEIFKNHEINGLLKKLNFQQRCDLYFNNLYIKDINWKLNPNKDFFLESRHSFEFESFRKEKTNQVKETIAKEKNIAKDDVKLDEEFENKIKNLYKEFWLKTMDSEQGMMDYVTHLKIFNKCYITGDNTPQMVKTDKFIKNQQNFIDTTTTLQKFIKPFQYSSNELKSNLDSFTSCLDLERRLYPWLSFSYPVYQRWNGETLYSPPNMKKYIKHQEPFQPTNNDAHNGKGGSKFPNSKLTNNKNCFLNQFKNKMNSKGIVLSIGDAHVEDTVNFIHLLRALNNHYPIEIVYYDSLSEESKAKLVHAAQDQFSALPQLFNKVSQFFPDDYLDENDGGLPKQELWFVNAYNVIHDDFKHKFKGFSNKFIATMFNSFEEFILVDADTIPVQNMNFFFNLKGYKSKGAYFFKDRSAPEFRPLSDATFFKKLTPSIIDNLMFDIPLLTDHTFNLDFFQGMGHLMESGLVAIDRNLHFNSILMMIQLNFFKPVLQRVYGDKEIFWLGFAINGDEGYTFNKYFAASIGEETPANDRLKPDGNPSISREVCGAHPGHINGEDGKSLAWFNSGFKFCGQYDKTDFKADFDKKQHLKHLKSIEEMKIFYQNPLILKNAVIPPFKNKLETYCDNIVNEPNRGWVMQSYCNQYLWCAYSSIGGATREGTDNTQVGQFIEFDKRSTDLFAYYGDIWVGNE</sequence>
<evidence type="ECO:0000256" key="11">
    <source>
        <dbReference type="ARBA" id="ARBA00023180"/>
    </source>
</evidence>
<evidence type="ECO:0000256" key="1">
    <source>
        <dbReference type="ARBA" id="ARBA00004323"/>
    </source>
</evidence>
<organism evidence="13 14">
    <name type="scientific">Hyphopichia burtonii NRRL Y-1933</name>
    <dbReference type="NCBI Taxonomy" id="984485"/>
    <lineage>
        <taxon>Eukaryota</taxon>
        <taxon>Fungi</taxon>
        <taxon>Dikarya</taxon>
        <taxon>Ascomycota</taxon>
        <taxon>Saccharomycotina</taxon>
        <taxon>Pichiomycetes</taxon>
        <taxon>Debaryomycetaceae</taxon>
        <taxon>Hyphopichia</taxon>
    </lineage>
</organism>
<evidence type="ECO:0000313" key="13">
    <source>
        <dbReference type="EMBL" id="ODV68845.1"/>
    </source>
</evidence>
<keyword evidence="4" id="KW-0328">Glycosyltransferase</keyword>
<dbReference type="InterPro" id="IPR029044">
    <property type="entry name" value="Nucleotide-diphossugar_trans"/>
</dbReference>
<evidence type="ECO:0000256" key="9">
    <source>
        <dbReference type="ARBA" id="ARBA00023034"/>
    </source>
</evidence>
<proteinExistence type="inferred from homology"/>
<dbReference type="InterPro" id="IPR022751">
    <property type="entry name" value="Alpha_mannosyltransferase"/>
</dbReference>
<comment type="subcellular location">
    <subcellularLocation>
        <location evidence="1">Golgi apparatus membrane</location>
        <topology evidence="1">Single-pass type II membrane protein</topology>
    </subcellularLocation>
</comment>
<dbReference type="GO" id="GO:0000033">
    <property type="term" value="F:alpha-1,3-mannosyltransferase activity"/>
    <property type="evidence" value="ECO:0007669"/>
    <property type="project" value="TreeGrafter"/>
</dbReference>
<reference evidence="14" key="1">
    <citation type="submission" date="2016-05" db="EMBL/GenBank/DDBJ databases">
        <title>Comparative genomics of biotechnologically important yeasts.</title>
        <authorList>
            <consortium name="DOE Joint Genome Institute"/>
            <person name="Riley R."/>
            <person name="Haridas S."/>
            <person name="Wolfe K.H."/>
            <person name="Lopes M.R."/>
            <person name="Hittinger C.T."/>
            <person name="Goker M."/>
            <person name="Salamov A."/>
            <person name="Wisecaver J."/>
            <person name="Long T.M."/>
            <person name="Aerts A.L."/>
            <person name="Barry K."/>
            <person name="Choi C."/>
            <person name="Clum A."/>
            <person name="Coughlan A.Y."/>
            <person name="Deshpande S."/>
            <person name="Douglass A.P."/>
            <person name="Hanson S.J."/>
            <person name="Klenk H.-P."/>
            <person name="Labutti K."/>
            <person name="Lapidus A."/>
            <person name="Lindquist E."/>
            <person name="Lipzen A."/>
            <person name="Meier-Kolthoff J.P."/>
            <person name="Ohm R.A."/>
            <person name="Otillar R.P."/>
            <person name="Pangilinan J."/>
            <person name="Peng Y."/>
            <person name="Rokas A."/>
            <person name="Rosa C.A."/>
            <person name="Scheuner C."/>
            <person name="Sibirny A.A."/>
            <person name="Slot J.C."/>
            <person name="Stielow J.B."/>
            <person name="Sun H."/>
            <person name="Kurtzman C.P."/>
            <person name="Blackwell M."/>
            <person name="Grigoriev I.V."/>
            <person name="Jeffries T.W."/>
        </authorList>
    </citation>
    <scope>NUCLEOTIDE SEQUENCE [LARGE SCALE GENOMIC DNA]</scope>
    <source>
        <strain evidence="14">NRRL Y-1933</strain>
    </source>
</reference>
<dbReference type="AlphaFoldDB" id="A0A1E4RP34"/>
<protein>
    <recommendedName>
        <fullName evidence="15">Nucleotide-diphospho-sugar transferase</fullName>
    </recommendedName>
</protein>
<evidence type="ECO:0000256" key="10">
    <source>
        <dbReference type="ARBA" id="ARBA00023136"/>
    </source>
</evidence>
<accession>A0A1E4RP34</accession>
<keyword evidence="5" id="KW-0808">Transferase</keyword>
<gene>
    <name evidence="13" type="ORF">HYPBUDRAFT_120633</name>
</gene>
<evidence type="ECO:0000313" key="14">
    <source>
        <dbReference type="Proteomes" id="UP000095085"/>
    </source>
</evidence>
<keyword evidence="9" id="KW-0333">Golgi apparatus</keyword>
<dbReference type="GO" id="GO:0006493">
    <property type="term" value="P:protein O-linked glycosylation"/>
    <property type="evidence" value="ECO:0007669"/>
    <property type="project" value="TreeGrafter"/>
</dbReference>
<evidence type="ECO:0000256" key="2">
    <source>
        <dbReference type="ARBA" id="ARBA00004922"/>
    </source>
</evidence>
<evidence type="ECO:0000256" key="4">
    <source>
        <dbReference type="ARBA" id="ARBA00022676"/>
    </source>
</evidence>
<keyword evidence="14" id="KW-1185">Reference proteome</keyword>
<dbReference type="PANTHER" id="PTHR31392:SF1">
    <property type="entry name" value="ALPHA-1,3-MANNOSYLTRANSFERASE MNN1-RELATED"/>
    <property type="match status" value="1"/>
</dbReference>
<keyword evidence="7" id="KW-0735">Signal-anchor</keyword>
<evidence type="ECO:0000256" key="8">
    <source>
        <dbReference type="ARBA" id="ARBA00022989"/>
    </source>
</evidence>
<dbReference type="SUPFAM" id="SSF53448">
    <property type="entry name" value="Nucleotide-diphospho-sugar transferases"/>
    <property type="match status" value="1"/>
</dbReference>
<keyword evidence="10 12" id="KW-0472">Membrane</keyword>
<keyword evidence="11" id="KW-0325">Glycoprotein</keyword>
<evidence type="ECO:0000256" key="5">
    <source>
        <dbReference type="ARBA" id="ARBA00022679"/>
    </source>
</evidence>
<dbReference type="OrthoDB" id="430354at2759"/>
<keyword evidence="8 12" id="KW-1133">Transmembrane helix</keyword>
<comment type="pathway">
    <text evidence="2">Protein modification; protein glycosylation.</text>
</comment>
<keyword evidence="6 12" id="KW-0812">Transmembrane</keyword>
<name>A0A1E4RP34_9ASCO</name>
<dbReference type="EMBL" id="KV454539">
    <property type="protein sequence ID" value="ODV68845.1"/>
    <property type="molecule type" value="Genomic_DNA"/>
</dbReference>
<dbReference type="RefSeq" id="XP_020077912.1">
    <property type="nucleotide sequence ID" value="XM_020219242.1"/>
</dbReference>